<keyword evidence="5 11" id="KW-0297">G-protein coupled receptor</keyword>
<evidence type="ECO:0000256" key="10">
    <source>
        <dbReference type="ARBA" id="ARBA00023224"/>
    </source>
</evidence>
<organism evidence="14 15">
    <name type="scientific">Hucho hucho</name>
    <name type="common">huchen</name>
    <dbReference type="NCBI Taxonomy" id="62062"/>
    <lineage>
        <taxon>Eukaryota</taxon>
        <taxon>Metazoa</taxon>
        <taxon>Chordata</taxon>
        <taxon>Craniata</taxon>
        <taxon>Vertebrata</taxon>
        <taxon>Euteleostomi</taxon>
        <taxon>Actinopterygii</taxon>
        <taxon>Neopterygii</taxon>
        <taxon>Teleostei</taxon>
        <taxon>Protacanthopterygii</taxon>
        <taxon>Salmoniformes</taxon>
        <taxon>Salmonidae</taxon>
        <taxon>Salmoninae</taxon>
        <taxon>Hucho</taxon>
    </lineage>
</organism>
<protein>
    <submittedName>
        <fullName evidence="14">Si:ch211-184m13.4</fullName>
    </submittedName>
</protein>
<dbReference type="InterPro" id="IPR000276">
    <property type="entry name" value="GPCR_Rhodpsn"/>
</dbReference>
<keyword evidence="3" id="KW-0391">Immunity</keyword>
<dbReference type="PROSITE" id="PS50262">
    <property type="entry name" value="G_PROTEIN_RECEP_F1_2"/>
    <property type="match status" value="1"/>
</dbReference>
<name>A0A4W5LXM6_9TELE</name>
<keyword evidence="8" id="KW-1015">Disulfide bond</keyword>
<dbReference type="GeneTree" id="ENSGT01030000234518"/>
<dbReference type="PRINTS" id="PR01157">
    <property type="entry name" value="P2YPURNOCPTR"/>
</dbReference>
<evidence type="ECO:0000313" key="15">
    <source>
        <dbReference type="Proteomes" id="UP000314982"/>
    </source>
</evidence>
<dbReference type="InterPro" id="IPR047160">
    <property type="entry name" value="GP183-like"/>
</dbReference>
<evidence type="ECO:0000256" key="6">
    <source>
        <dbReference type="ARBA" id="ARBA00023130"/>
    </source>
</evidence>
<dbReference type="STRING" id="62062.ENSHHUP00000029695"/>
<keyword evidence="10 11" id="KW-0807">Transducer</keyword>
<proteinExistence type="inferred from homology"/>
<feature type="transmembrane region" description="Helical" evidence="12">
    <location>
        <begin position="195"/>
        <end position="216"/>
    </location>
</feature>
<feature type="domain" description="G-protein coupled receptors family 1 profile" evidence="13">
    <location>
        <begin position="48"/>
        <end position="306"/>
    </location>
</feature>
<keyword evidence="6" id="KW-1064">Adaptive immunity</keyword>
<accession>A0A4W5LXM6</accession>
<keyword evidence="15" id="KW-1185">Reference proteome</keyword>
<evidence type="ECO:0000256" key="1">
    <source>
        <dbReference type="ARBA" id="ARBA00004141"/>
    </source>
</evidence>
<sequence length="343" mass="39486">MSTDISVDRVDLNTSGTNQTCDYFVYRRAGVIIFPIFYSLVFLISVCGNSLVLYVTCQKKQKLNSTSLYMVNLAVSDVLFTLALPGRVTYYIRQFDWPFGDLLCRLATMLFFSNTYAGIAFMTCISLDRYLAMVHPHRLQYLRHIKVVRGVCCLVWLLVSLETAPMLFRTMLHEHRGRQTCMEYFTFDGSSITPYLLFLACTVSFCLPLLIIIGCYTQINLKLSRTAKQNPLTDRSGWSRRTNNIILLILLTFVLCFSPYHLNIMQFMVRKMLGRPTCDELRFFKASLQVTVSMMNLNCCLDPVIYFFAIKTYKQRMMSLFKGYRSTPVPSSKTNTDNSCSNT</sequence>
<evidence type="ECO:0000313" key="14">
    <source>
        <dbReference type="Ensembl" id="ENSHHUP00000029695.1"/>
    </source>
</evidence>
<dbReference type="AlphaFoldDB" id="A0A4W5LXM6"/>
<dbReference type="Proteomes" id="UP000314982">
    <property type="component" value="Unassembled WGS sequence"/>
</dbReference>
<dbReference type="GO" id="GO:0004930">
    <property type="term" value="F:G protein-coupled receptor activity"/>
    <property type="evidence" value="ECO:0007669"/>
    <property type="project" value="UniProtKB-KW"/>
</dbReference>
<reference evidence="14" key="2">
    <citation type="submission" date="2025-08" db="UniProtKB">
        <authorList>
            <consortium name="Ensembl"/>
        </authorList>
    </citation>
    <scope>IDENTIFICATION</scope>
</reference>
<feature type="transmembrane region" description="Helical" evidence="12">
    <location>
        <begin position="32"/>
        <end position="55"/>
    </location>
</feature>
<dbReference type="SUPFAM" id="SSF81321">
    <property type="entry name" value="Family A G protein-coupled receptor-like"/>
    <property type="match status" value="1"/>
</dbReference>
<dbReference type="Ensembl" id="ENSHHUT00000030928.1">
    <property type="protein sequence ID" value="ENSHHUP00000029695.1"/>
    <property type="gene ID" value="ENSHHUG00000018927.1"/>
</dbReference>
<feature type="transmembrane region" description="Helical" evidence="12">
    <location>
        <begin position="147"/>
        <end position="168"/>
    </location>
</feature>
<feature type="transmembrane region" description="Helical" evidence="12">
    <location>
        <begin position="106"/>
        <end position="127"/>
    </location>
</feature>
<dbReference type="Gene3D" id="1.20.1070.10">
    <property type="entry name" value="Rhodopsin 7-helix transmembrane proteins"/>
    <property type="match status" value="1"/>
</dbReference>
<dbReference type="FunFam" id="1.20.1070.10:FF:000017">
    <property type="entry name" value="lysophosphatidic acid receptor 4"/>
    <property type="match status" value="1"/>
</dbReference>
<dbReference type="GO" id="GO:0016020">
    <property type="term" value="C:membrane"/>
    <property type="evidence" value="ECO:0007669"/>
    <property type="project" value="UniProtKB-SubCell"/>
</dbReference>
<reference evidence="14" key="3">
    <citation type="submission" date="2025-09" db="UniProtKB">
        <authorList>
            <consortium name="Ensembl"/>
        </authorList>
    </citation>
    <scope>IDENTIFICATION</scope>
</reference>
<dbReference type="InterPro" id="IPR017452">
    <property type="entry name" value="GPCR_Rhodpsn_7TM"/>
</dbReference>
<evidence type="ECO:0000256" key="4">
    <source>
        <dbReference type="ARBA" id="ARBA00022989"/>
    </source>
</evidence>
<dbReference type="GO" id="GO:0002250">
    <property type="term" value="P:adaptive immune response"/>
    <property type="evidence" value="ECO:0007669"/>
    <property type="project" value="UniProtKB-KW"/>
</dbReference>
<evidence type="ECO:0000256" key="8">
    <source>
        <dbReference type="ARBA" id="ARBA00023157"/>
    </source>
</evidence>
<dbReference type="PROSITE" id="PS00237">
    <property type="entry name" value="G_PROTEIN_RECEP_F1_1"/>
    <property type="match status" value="1"/>
</dbReference>
<dbReference type="PANTHER" id="PTHR24237">
    <property type="entry name" value="G-PROTEIN COUPLED RECEPTOR"/>
    <property type="match status" value="1"/>
</dbReference>
<evidence type="ECO:0000256" key="7">
    <source>
        <dbReference type="ARBA" id="ARBA00023136"/>
    </source>
</evidence>
<feature type="transmembrane region" description="Helical" evidence="12">
    <location>
        <begin position="67"/>
        <end position="86"/>
    </location>
</feature>
<keyword evidence="2 11" id="KW-0812">Transmembrane</keyword>
<keyword evidence="4 12" id="KW-1133">Transmembrane helix</keyword>
<dbReference type="Pfam" id="PF00001">
    <property type="entry name" value="7tm_1"/>
    <property type="match status" value="1"/>
</dbReference>
<evidence type="ECO:0000256" key="12">
    <source>
        <dbReference type="SAM" id="Phobius"/>
    </source>
</evidence>
<keyword evidence="9 11" id="KW-0675">Receptor</keyword>
<evidence type="ECO:0000256" key="9">
    <source>
        <dbReference type="ARBA" id="ARBA00023170"/>
    </source>
</evidence>
<comment type="similarity">
    <text evidence="11">Belongs to the G-protein coupled receptor 1 family.</text>
</comment>
<feature type="transmembrane region" description="Helical" evidence="12">
    <location>
        <begin position="288"/>
        <end position="309"/>
    </location>
</feature>
<comment type="subcellular location">
    <subcellularLocation>
        <location evidence="1">Membrane</location>
        <topology evidence="1">Multi-pass membrane protein</topology>
    </subcellularLocation>
</comment>
<dbReference type="PRINTS" id="PR00237">
    <property type="entry name" value="GPCRRHODOPSN"/>
</dbReference>
<evidence type="ECO:0000256" key="11">
    <source>
        <dbReference type="RuleBase" id="RU000688"/>
    </source>
</evidence>
<keyword evidence="7 12" id="KW-0472">Membrane</keyword>
<evidence type="ECO:0000259" key="13">
    <source>
        <dbReference type="PROSITE" id="PS50262"/>
    </source>
</evidence>
<feature type="transmembrane region" description="Helical" evidence="12">
    <location>
        <begin position="245"/>
        <end position="268"/>
    </location>
</feature>
<dbReference type="PANTHER" id="PTHR24237:SF38">
    <property type="entry name" value="G-PROTEIN COUPLED RECEPTORS FAMILY 1 PROFILE DOMAIN-CONTAINING PROTEIN"/>
    <property type="match status" value="1"/>
</dbReference>
<reference evidence="15" key="1">
    <citation type="submission" date="2018-06" db="EMBL/GenBank/DDBJ databases">
        <title>Genome assembly of Danube salmon.</title>
        <authorList>
            <person name="Macqueen D.J."/>
            <person name="Gundappa M.K."/>
        </authorList>
    </citation>
    <scope>NUCLEOTIDE SEQUENCE [LARGE SCALE GENOMIC DNA]</scope>
</reference>
<evidence type="ECO:0000256" key="5">
    <source>
        <dbReference type="ARBA" id="ARBA00023040"/>
    </source>
</evidence>
<evidence type="ECO:0000256" key="2">
    <source>
        <dbReference type="ARBA" id="ARBA00022692"/>
    </source>
</evidence>
<evidence type="ECO:0000256" key="3">
    <source>
        <dbReference type="ARBA" id="ARBA00022859"/>
    </source>
</evidence>
<dbReference type="GO" id="GO:0008142">
    <property type="term" value="F:oxysterol binding"/>
    <property type="evidence" value="ECO:0007669"/>
    <property type="project" value="InterPro"/>
</dbReference>